<evidence type="ECO:0000256" key="2">
    <source>
        <dbReference type="ARBA" id="ARBA00012485"/>
    </source>
</evidence>
<dbReference type="Proteomes" id="UP001306508">
    <property type="component" value="Unassembled WGS sequence"/>
</dbReference>
<evidence type="ECO:0000256" key="3">
    <source>
        <dbReference type="ARBA" id="ARBA00022679"/>
    </source>
</evidence>
<dbReference type="InterPro" id="IPR035983">
    <property type="entry name" value="Hect_E3_ubiquitin_ligase"/>
</dbReference>
<evidence type="ECO:0000259" key="6">
    <source>
        <dbReference type="PROSITE" id="PS50237"/>
    </source>
</evidence>
<dbReference type="PROSITE" id="PS50237">
    <property type="entry name" value="HECT"/>
    <property type="match status" value="1"/>
</dbReference>
<dbReference type="EC" id="2.3.2.26" evidence="2"/>
<dbReference type="SUPFAM" id="SSF56204">
    <property type="entry name" value="Hect, E3 ligase catalytic domain"/>
    <property type="match status" value="1"/>
</dbReference>
<dbReference type="Gene3D" id="3.30.2160.10">
    <property type="entry name" value="Hect, E3 ligase catalytic domain"/>
    <property type="match status" value="1"/>
</dbReference>
<dbReference type="EMBL" id="JAWIZZ010000038">
    <property type="protein sequence ID" value="KAK5781034.1"/>
    <property type="molecule type" value="Genomic_DNA"/>
</dbReference>
<dbReference type="Pfam" id="PF00632">
    <property type="entry name" value="HECT"/>
    <property type="match status" value="1"/>
</dbReference>
<dbReference type="InterPro" id="IPR044611">
    <property type="entry name" value="E3A/B/C-like"/>
</dbReference>
<dbReference type="GO" id="GO:0061630">
    <property type="term" value="F:ubiquitin protein ligase activity"/>
    <property type="evidence" value="ECO:0007669"/>
    <property type="project" value="UniProtKB-EC"/>
</dbReference>
<evidence type="ECO:0000256" key="1">
    <source>
        <dbReference type="ARBA" id="ARBA00000885"/>
    </source>
</evidence>
<dbReference type="SMART" id="SM00119">
    <property type="entry name" value="HECTc"/>
    <property type="match status" value="1"/>
</dbReference>
<dbReference type="Gene3D" id="3.90.1750.10">
    <property type="entry name" value="Hect, E3 ligase catalytic domains"/>
    <property type="match status" value="2"/>
</dbReference>
<keyword evidence="8" id="KW-1185">Reference proteome</keyword>
<name>A0AAN7ZSW2_9SACH</name>
<gene>
    <name evidence="7" type="ORF">RI543_001422</name>
</gene>
<comment type="catalytic activity">
    <reaction evidence="1">
        <text>S-ubiquitinyl-[E2 ubiquitin-conjugating enzyme]-L-cysteine + [acceptor protein]-L-lysine = [E2 ubiquitin-conjugating enzyme]-L-cysteine + N(6)-ubiquitinyl-[acceptor protein]-L-lysine.</text>
        <dbReference type="EC" id="2.3.2.26"/>
    </reaction>
</comment>
<evidence type="ECO:0000313" key="8">
    <source>
        <dbReference type="Proteomes" id="UP001306508"/>
    </source>
</evidence>
<evidence type="ECO:0000256" key="4">
    <source>
        <dbReference type="ARBA" id="ARBA00022786"/>
    </source>
</evidence>
<proteinExistence type="predicted"/>
<dbReference type="Gene3D" id="3.30.2410.10">
    <property type="entry name" value="Hect, E3 ligase catalytic domain"/>
    <property type="match status" value="1"/>
</dbReference>
<evidence type="ECO:0000256" key="5">
    <source>
        <dbReference type="PROSITE-ProRule" id="PRU00104"/>
    </source>
</evidence>
<sequence>MGFLFSRRKKLDKSIPQNVHKNSLSFIENADGPPQSTEFKIKAKGEGSCRKRSISCLCCGSKASINDDWKKFRCLICCTTNYLSNEKPLILESLMIRSSQSQCCSLQQLKILIKQCYKTGLKTSTNAENITEDALVPDFEPITAYLLRSFHDINILEMSFLNLNSPIVINIDELKEFYSLIMHLPTRRPFYKMLCACNDLLKRPTVNIKRYRWIFIIWEIPAIRNCLTFKNDSLGYDTFRIKSVAYELVKRCIGYLSHILNHTDSNNYQIFLTYLRYLPKELFLNHIETINLYLTYQLTKIYSKEVTFNKKTKNDFTNSTNTNNNDNNNNNSMIGLLPLSQPDNPTVIHTNDRPFADTTEQENTSNALDDKLLNIYGRKKNDQKYPMIKTFKYQNNWHLETAANLMKLYYLVNYKRVSINSKQIYGNTKLNINSFYNIMLDFIDYKDDFNNWEGLEVKKKLDDIILIEEEQQKQRRKFTFCKYSFLLSLGVKISIMEYETRKIMEYHAEMAFLDSLDKGKNISVYFKIRVRRNHIVQDSLNVIKGHQGDFLKALRIEFINEKGVDAGGLRKEWFMLLTKKFFHKNSTLFGTVSEIVVGLAIFNGVILDLKFPRLFYKKMCNEQVTFADYLELYPETGKNLQKLLDYDREDFADVFSLTFETTIGDKNQFCSIELCSGGSNRIVTLKNKHEYVHLWMDYYLNVNVNKQFIQFMRGFNKVFDGCNSIKLFNSEELERLLCGDIQDKAYDFDVLRTVTKYKDGYTNKTPVIEWFWEIISGWGIELQSKLLQFVTGSDRVPATGINTLSFRISKLNENNDISLPVAHTCFNELSLPEYSNKKTLENKIVMAITECQGFEFR</sequence>
<dbReference type="GO" id="GO:0000209">
    <property type="term" value="P:protein polyubiquitination"/>
    <property type="evidence" value="ECO:0007669"/>
    <property type="project" value="InterPro"/>
</dbReference>
<protein>
    <recommendedName>
        <fullName evidence="2">HECT-type E3 ubiquitin transferase</fullName>
        <ecNumber evidence="2">2.3.2.26</ecNumber>
    </recommendedName>
</protein>
<comment type="caution">
    <text evidence="7">The sequence shown here is derived from an EMBL/GenBank/DDBJ whole genome shotgun (WGS) entry which is preliminary data.</text>
</comment>
<dbReference type="AlphaFoldDB" id="A0AAN7ZSW2"/>
<dbReference type="InterPro" id="IPR000569">
    <property type="entry name" value="HECT_dom"/>
</dbReference>
<dbReference type="PANTHER" id="PTHR45700:SF8">
    <property type="entry name" value="HECT-TYPE E3 UBIQUITIN TRANSFERASE"/>
    <property type="match status" value="1"/>
</dbReference>
<dbReference type="FunFam" id="3.30.2410.10:FF:000003">
    <property type="entry name" value="probable E3 ubiquitin-protein ligase HERC4 isoform X1"/>
    <property type="match status" value="1"/>
</dbReference>
<feature type="active site" description="Glycyl thioester intermediate" evidence="5">
    <location>
        <position position="825"/>
    </location>
</feature>
<organism evidence="7 8">
    <name type="scientific">Arxiozyma heterogenica</name>
    <dbReference type="NCBI Taxonomy" id="278026"/>
    <lineage>
        <taxon>Eukaryota</taxon>
        <taxon>Fungi</taxon>
        <taxon>Dikarya</taxon>
        <taxon>Ascomycota</taxon>
        <taxon>Saccharomycotina</taxon>
        <taxon>Saccharomycetes</taxon>
        <taxon>Saccharomycetales</taxon>
        <taxon>Saccharomycetaceae</taxon>
        <taxon>Arxiozyma</taxon>
    </lineage>
</organism>
<dbReference type="PANTHER" id="PTHR45700">
    <property type="entry name" value="UBIQUITIN-PROTEIN LIGASE E3C"/>
    <property type="match status" value="1"/>
</dbReference>
<feature type="domain" description="HECT" evidence="6">
    <location>
        <begin position="546"/>
        <end position="857"/>
    </location>
</feature>
<accession>A0AAN7ZSW2</accession>
<dbReference type="CDD" id="cd00078">
    <property type="entry name" value="HECTc"/>
    <property type="match status" value="1"/>
</dbReference>
<evidence type="ECO:0000313" key="7">
    <source>
        <dbReference type="EMBL" id="KAK5781034.1"/>
    </source>
</evidence>
<keyword evidence="4 5" id="KW-0833">Ubl conjugation pathway</keyword>
<reference evidence="8" key="1">
    <citation type="submission" date="2023-07" db="EMBL/GenBank/DDBJ databases">
        <title>A draft genome of Kazachstania heterogenica Y-27499.</title>
        <authorList>
            <person name="Donic C."/>
            <person name="Kralova J.S."/>
            <person name="Fidel L."/>
            <person name="Ben-Dor S."/>
            <person name="Jung S."/>
        </authorList>
    </citation>
    <scope>NUCLEOTIDE SEQUENCE [LARGE SCALE GENOMIC DNA]</scope>
    <source>
        <strain evidence="8">Y27499</strain>
    </source>
</reference>
<keyword evidence="3" id="KW-0808">Transferase</keyword>